<dbReference type="PANTHER" id="PTHR43751:SF1">
    <property type="entry name" value="SULFATASE ATSG-RELATED"/>
    <property type="match status" value="1"/>
</dbReference>
<dbReference type="InterPro" id="IPR000917">
    <property type="entry name" value="Sulfatase_N"/>
</dbReference>
<evidence type="ECO:0000313" key="3">
    <source>
        <dbReference type="EMBL" id="SIS78634.1"/>
    </source>
</evidence>
<dbReference type="PANTHER" id="PTHR43751">
    <property type="entry name" value="SULFATASE"/>
    <property type="match status" value="1"/>
</dbReference>
<name>A0A1N7LXV1_9BACT</name>
<dbReference type="OrthoDB" id="9789742at2"/>
<keyword evidence="4" id="KW-1185">Reference proteome</keyword>
<organism evidence="3 4">
    <name type="scientific">Belliella pelovolcani</name>
    <dbReference type="NCBI Taxonomy" id="529505"/>
    <lineage>
        <taxon>Bacteria</taxon>
        <taxon>Pseudomonadati</taxon>
        <taxon>Bacteroidota</taxon>
        <taxon>Cytophagia</taxon>
        <taxon>Cytophagales</taxon>
        <taxon>Cyclobacteriaceae</taxon>
        <taxon>Belliella</taxon>
    </lineage>
</organism>
<dbReference type="EMBL" id="FTOP01000004">
    <property type="protein sequence ID" value="SIS78634.1"/>
    <property type="molecule type" value="Genomic_DNA"/>
</dbReference>
<dbReference type="Pfam" id="PF00884">
    <property type="entry name" value="Sulfatase"/>
    <property type="match status" value="1"/>
</dbReference>
<evidence type="ECO:0000313" key="4">
    <source>
        <dbReference type="Proteomes" id="UP000186026"/>
    </source>
</evidence>
<feature type="domain" description="Sulfatase N-terminal" evidence="2">
    <location>
        <begin position="34"/>
        <end position="323"/>
    </location>
</feature>
<protein>
    <submittedName>
        <fullName evidence="3">Arylsulfatase A</fullName>
    </submittedName>
</protein>
<dbReference type="CDD" id="cd16027">
    <property type="entry name" value="SGSH"/>
    <property type="match status" value="1"/>
</dbReference>
<dbReference type="STRING" id="529505.SAMN05421761_104205"/>
<dbReference type="SUPFAM" id="SSF53649">
    <property type="entry name" value="Alkaline phosphatase-like"/>
    <property type="match status" value="1"/>
</dbReference>
<reference evidence="4" key="1">
    <citation type="submission" date="2017-01" db="EMBL/GenBank/DDBJ databases">
        <authorList>
            <person name="Varghese N."/>
            <person name="Submissions S."/>
        </authorList>
    </citation>
    <scope>NUCLEOTIDE SEQUENCE [LARGE SCALE GENOMIC DNA]</scope>
    <source>
        <strain evidence="4">DSM 46698</strain>
    </source>
</reference>
<dbReference type="InterPro" id="IPR017850">
    <property type="entry name" value="Alkaline_phosphatase_core_sf"/>
</dbReference>
<evidence type="ECO:0000256" key="1">
    <source>
        <dbReference type="SAM" id="MobiDB-lite"/>
    </source>
</evidence>
<gene>
    <name evidence="3" type="ORF">SAMN05421761_104205</name>
</gene>
<dbReference type="AlphaFoldDB" id="A0A1N7LXV1"/>
<proteinExistence type="predicted"/>
<sequence>MKNRSIRWTLTIGALGVVLAYGFIQYPEKVQERPNILFCIMDDASPHMSAYGVDWVSTPHFDRLASEGLLFTNAYTPNAKCAPSRANVLTGRNSWQLEEAGNHVAVFPAKFKTFPEVLRANGYETARTGKGYAPGDPGTINGKRRELIGPPVKKHNTEPWTTGMSSADYSAEFDYFLDHLEEGKPWFFWYGAHEPHRKYEYGSGQANGKKLEDIDRVPGFWPDTDTVRNDMLDYALEIEYADMHLGRMIASLEKRGLLENTIIVMTSDHGMPFPRAKAQEYEISNKVPLAIRWAKGIKSPGRIIKDMVSFIDFAPTFLELAGIKFEESKMHPSPGKSLTDIFYSNKQGQVNPERDYVLIGRERHDYGRPENKGFPIRGIVSNDYMYLFNYDISLYPAGNPEVGYLDCDASPTKTQILNMRRSGQDQFFWNLSFGKRTSEEELFNVKNDPDCMINISEDPNLLDLKLSLKSRMEAILKEQEDPRMFGNGDIFNSYGFNNPQGWNYYERYMDGEFTIKDTPWVNPTDAEKEPID</sequence>
<dbReference type="RefSeq" id="WP_076499899.1">
    <property type="nucleotide sequence ID" value="NZ_FTOP01000004.1"/>
</dbReference>
<accession>A0A1N7LXV1</accession>
<evidence type="ECO:0000259" key="2">
    <source>
        <dbReference type="Pfam" id="PF00884"/>
    </source>
</evidence>
<dbReference type="InterPro" id="IPR052701">
    <property type="entry name" value="GAG_Ulvan_Degrading_Sulfatases"/>
</dbReference>
<dbReference type="Proteomes" id="UP000186026">
    <property type="component" value="Unassembled WGS sequence"/>
</dbReference>
<feature type="region of interest" description="Disordered" evidence="1">
    <location>
        <begin position="128"/>
        <end position="159"/>
    </location>
</feature>
<dbReference type="Gene3D" id="3.40.720.10">
    <property type="entry name" value="Alkaline Phosphatase, subunit A"/>
    <property type="match status" value="1"/>
</dbReference>